<reference evidence="1" key="1">
    <citation type="submission" date="2018-02" db="EMBL/GenBank/DDBJ databases">
        <authorList>
            <person name="Cohen D.B."/>
            <person name="Kent A.D."/>
        </authorList>
    </citation>
    <scope>NUCLEOTIDE SEQUENCE</scope>
</reference>
<accession>A0A2N9IAR6</accession>
<protein>
    <recommendedName>
        <fullName evidence="2">Reverse transcriptase zinc-binding domain-containing protein</fullName>
    </recommendedName>
</protein>
<sequence length="84" mass="9622">MRDLLLEIGLRVRSKALMGWVYGEATLKDCYPHLFLIARDRGGGGRPFQWTSIWRAPAFFSWCVALEPILTADNLRTQEVVIVE</sequence>
<organism evidence="1">
    <name type="scientific">Fagus sylvatica</name>
    <name type="common">Beechnut</name>
    <dbReference type="NCBI Taxonomy" id="28930"/>
    <lineage>
        <taxon>Eukaryota</taxon>
        <taxon>Viridiplantae</taxon>
        <taxon>Streptophyta</taxon>
        <taxon>Embryophyta</taxon>
        <taxon>Tracheophyta</taxon>
        <taxon>Spermatophyta</taxon>
        <taxon>Magnoliopsida</taxon>
        <taxon>eudicotyledons</taxon>
        <taxon>Gunneridae</taxon>
        <taxon>Pentapetalae</taxon>
        <taxon>rosids</taxon>
        <taxon>fabids</taxon>
        <taxon>Fagales</taxon>
        <taxon>Fagaceae</taxon>
        <taxon>Fagus</taxon>
    </lineage>
</organism>
<dbReference type="AlphaFoldDB" id="A0A2N9IAR6"/>
<dbReference type="EMBL" id="OIVN01005157">
    <property type="protein sequence ID" value="SPD21150.1"/>
    <property type="molecule type" value="Genomic_DNA"/>
</dbReference>
<proteinExistence type="predicted"/>
<evidence type="ECO:0008006" key="2">
    <source>
        <dbReference type="Google" id="ProtNLM"/>
    </source>
</evidence>
<gene>
    <name evidence="1" type="ORF">FSB_LOCUS49032</name>
</gene>
<name>A0A2N9IAR6_FAGSY</name>
<evidence type="ECO:0000313" key="1">
    <source>
        <dbReference type="EMBL" id="SPD21150.1"/>
    </source>
</evidence>